<dbReference type="RefSeq" id="XP_003034155.1">
    <property type="nucleotide sequence ID" value="XM_003034109.1"/>
</dbReference>
<gene>
    <name evidence="8" type="ORF">SCHCODRAFT_106369</name>
</gene>
<dbReference type="Proteomes" id="UP000007431">
    <property type="component" value="Unassembled WGS sequence"/>
</dbReference>
<dbReference type="OrthoDB" id="2948070at2759"/>
<dbReference type="InterPro" id="IPR024779">
    <property type="entry name" value="2OGFeDO_JBP1/TET_oxygenase_dom"/>
</dbReference>
<dbReference type="GeneID" id="9586146"/>
<dbReference type="EMBL" id="GL377304">
    <property type="protein sequence ID" value="EFI99252.1"/>
    <property type="molecule type" value="Genomic_DNA"/>
</dbReference>
<accession>D8PYG3</accession>
<evidence type="ECO:0000313" key="8">
    <source>
        <dbReference type="EMBL" id="EFI99252.1"/>
    </source>
</evidence>
<dbReference type="AlphaFoldDB" id="D8PYG3"/>
<feature type="domain" description="2OGFeDO JBP1/TET oxygenase" evidence="7">
    <location>
        <begin position="355"/>
        <end position="489"/>
    </location>
</feature>
<dbReference type="eggNOG" id="ENOG502T0TD">
    <property type="taxonomic scope" value="Eukaryota"/>
</dbReference>
<feature type="compositionally biased region" description="Polar residues" evidence="6">
    <location>
        <begin position="123"/>
        <end position="143"/>
    </location>
</feature>
<evidence type="ECO:0000313" key="9">
    <source>
        <dbReference type="Proteomes" id="UP000007431"/>
    </source>
</evidence>
<evidence type="ECO:0000256" key="6">
    <source>
        <dbReference type="SAM" id="MobiDB-lite"/>
    </source>
</evidence>
<evidence type="ECO:0000259" key="7">
    <source>
        <dbReference type="Pfam" id="PF12851"/>
    </source>
</evidence>
<dbReference type="Gene3D" id="3.60.130.30">
    <property type="match status" value="1"/>
</dbReference>
<evidence type="ECO:0000256" key="3">
    <source>
        <dbReference type="ARBA" id="ARBA00022964"/>
    </source>
</evidence>
<evidence type="ECO:0000256" key="4">
    <source>
        <dbReference type="ARBA" id="ARBA00023002"/>
    </source>
</evidence>
<dbReference type="GO" id="GO:0051213">
    <property type="term" value="F:dioxygenase activity"/>
    <property type="evidence" value="ECO:0007669"/>
    <property type="project" value="UniProtKB-KW"/>
</dbReference>
<organism evidence="9">
    <name type="scientific">Schizophyllum commune (strain H4-8 / FGSC 9210)</name>
    <name type="common">Split gill fungus</name>
    <dbReference type="NCBI Taxonomy" id="578458"/>
    <lineage>
        <taxon>Eukaryota</taxon>
        <taxon>Fungi</taxon>
        <taxon>Dikarya</taxon>
        <taxon>Basidiomycota</taxon>
        <taxon>Agaricomycotina</taxon>
        <taxon>Agaricomycetes</taxon>
        <taxon>Agaricomycetidae</taxon>
        <taxon>Agaricales</taxon>
        <taxon>Schizophyllaceae</taxon>
        <taxon>Schizophyllum</taxon>
    </lineage>
</organism>
<proteinExistence type="predicted"/>
<keyword evidence="9" id="KW-1185">Reference proteome</keyword>
<keyword evidence="2" id="KW-0479">Metal-binding</keyword>
<dbReference type="VEuPathDB" id="FungiDB:SCHCODRAFT_02663830"/>
<comment type="cofactor">
    <cofactor evidence="1">
        <name>Fe(2+)</name>
        <dbReference type="ChEBI" id="CHEBI:29033"/>
    </cofactor>
</comment>
<dbReference type="HOGENOM" id="CLU_545317_0_0_1"/>
<keyword evidence="5" id="KW-0408">Iron</keyword>
<dbReference type="GO" id="GO:0046872">
    <property type="term" value="F:metal ion binding"/>
    <property type="evidence" value="ECO:0007669"/>
    <property type="project" value="UniProtKB-KW"/>
</dbReference>
<dbReference type="InParanoid" id="D8PYG3"/>
<evidence type="ECO:0000256" key="1">
    <source>
        <dbReference type="ARBA" id="ARBA00001954"/>
    </source>
</evidence>
<sequence length="500" mass="54222">MLPGSSFRVIKMPPPVHPAGALHSSAQRDASAMEMDFQDSQQFITGRTDRSSSDVSELAQNRDQSQMTAVDISLSQTPPATVDTTASTEADAGTHMMCSTSDERSTPLSSNERQRTSAGRHVSLTQEGAHSNTGSVEQPTQQVAGRPDGAALASHTPHNVAVRRRASAILELGQAQVDGDVWIPPSEVIETATSRRSSEELSRQLGAARARNMCAALESFSSEGVQLSAGQLIRKPGFTPKTISWQDDIPRCYKDSSGISLLVHLPSLLLGQSLNHATDALIAFAKLHPTSLSCGAGADARGRDSQDAYRTTQGHLAGQLKLVKAWHQIGHHTEAPSASGHIFDSAKRYRDACNLMRDLRLISDPVEAVLRAVDPAQYVAMQDLRLRLEGACAYLRGLNAIDPIPFMGRIVVFNRQTPAHNDKRDPANAWTCIVAAGDFRGGSLRISNLNLTVRLEPGDAVMLRGHVLMHEVEDWEGSQRISIVHFTHQSLWDFASLNCP</sequence>
<evidence type="ECO:0000256" key="5">
    <source>
        <dbReference type="ARBA" id="ARBA00023004"/>
    </source>
</evidence>
<reference evidence="8 9" key="1">
    <citation type="journal article" date="2010" name="Nat. Biotechnol.">
        <title>Genome sequence of the model mushroom Schizophyllum commune.</title>
        <authorList>
            <person name="Ohm R.A."/>
            <person name="de Jong J.F."/>
            <person name="Lugones L.G."/>
            <person name="Aerts A."/>
            <person name="Kothe E."/>
            <person name="Stajich J.E."/>
            <person name="de Vries R.P."/>
            <person name="Record E."/>
            <person name="Levasseur A."/>
            <person name="Baker S.E."/>
            <person name="Bartholomew K.A."/>
            <person name="Coutinho P.M."/>
            <person name="Erdmann S."/>
            <person name="Fowler T.J."/>
            <person name="Gathman A.C."/>
            <person name="Lombard V."/>
            <person name="Henrissat B."/>
            <person name="Knabe N."/>
            <person name="Kuees U."/>
            <person name="Lilly W.W."/>
            <person name="Lindquist E."/>
            <person name="Lucas S."/>
            <person name="Magnuson J.K."/>
            <person name="Piumi F."/>
            <person name="Raudaskoski M."/>
            <person name="Salamov A."/>
            <person name="Schmutz J."/>
            <person name="Schwarze F.W.M.R."/>
            <person name="vanKuyk P.A."/>
            <person name="Horton J.S."/>
            <person name="Grigoriev I.V."/>
            <person name="Woesten H.A.B."/>
        </authorList>
    </citation>
    <scope>NUCLEOTIDE SEQUENCE [LARGE SCALE GENOMIC DNA]</scope>
    <source>
        <strain evidence="9">H4-8 / FGSC 9210</strain>
    </source>
</reference>
<feature type="non-terminal residue" evidence="8">
    <location>
        <position position="500"/>
    </location>
</feature>
<feature type="compositionally biased region" description="Polar residues" evidence="6">
    <location>
        <begin position="53"/>
        <end position="88"/>
    </location>
</feature>
<name>D8PYG3_SCHCM</name>
<evidence type="ECO:0000256" key="2">
    <source>
        <dbReference type="ARBA" id="ARBA00022723"/>
    </source>
</evidence>
<keyword evidence="4" id="KW-0560">Oxidoreductase</keyword>
<protein>
    <recommendedName>
        <fullName evidence="7">2OGFeDO JBP1/TET oxygenase domain-containing protein</fullName>
    </recommendedName>
</protein>
<feature type="region of interest" description="Disordered" evidence="6">
    <location>
        <begin position="1"/>
        <end position="154"/>
    </location>
</feature>
<dbReference type="KEGG" id="scm:SCHCO_02663830"/>
<dbReference type="Pfam" id="PF12851">
    <property type="entry name" value="Tet_JBP"/>
    <property type="match status" value="1"/>
</dbReference>
<keyword evidence="3" id="KW-0223">Dioxygenase</keyword>